<proteinExistence type="predicted"/>
<keyword evidence="4" id="KW-1185">Reference proteome</keyword>
<dbReference type="Gene3D" id="3.40.50.2000">
    <property type="entry name" value="Glycogen Phosphorylase B"/>
    <property type="match status" value="1"/>
</dbReference>
<evidence type="ECO:0000256" key="1">
    <source>
        <dbReference type="ARBA" id="ARBA00022676"/>
    </source>
</evidence>
<dbReference type="HOGENOM" id="CLU_1381568_0_0_4"/>
<dbReference type="KEGG" id="aka:TKWG_07745"/>
<accession>I3UAC8</accession>
<dbReference type="Proteomes" id="UP000005267">
    <property type="component" value="Chromosome"/>
</dbReference>
<keyword evidence="1" id="KW-0328">Glycosyltransferase</keyword>
<protein>
    <submittedName>
        <fullName evidence="3">ADP-heptose--LPS heptosyltransferase II</fullName>
    </submittedName>
</protein>
<evidence type="ECO:0000313" key="3">
    <source>
        <dbReference type="EMBL" id="AFK61966.1"/>
    </source>
</evidence>
<gene>
    <name evidence="3" type="ordered locus">TKWG_07745</name>
</gene>
<keyword evidence="2 3" id="KW-0808">Transferase</keyword>
<organism evidence="3 4">
    <name type="scientific">Advenella kashmirensis (strain DSM 17095 / LMG 22695 / WT001)</name>
    <name type="common">Tetrathiobacter kashmirensis</name>
    <dbReference type="NCBI Taxonomy" id="1036672"/>
    <lineage>
        <taxon>Bacteria</taxon>
        <taxon>Pseudomonadati</taxon>
        <taxon>Pseudomonadota</taxon>
        <taxon>Betaproteobacteria</taxon>
        <taxon>Burkholderiales</taxon>
        <taxon>Alcaligenaceae</taxon>
    </lineage>
</organism>
<evidence type="ECO:0000256" key="2">
    <source>
        <dbReference type="ARBA" id="ARBA00022679"/>
    </source>
</evidence>
<reference evidence="3 4" key="1">
    <citation type="journal article" date="2011" name="J. Bacteriol.">
        <title>Whole-genome shotgun sequencing of the sulfur-oxidizing chemoautotroph Tetrathiobacter kashmirensis.</title>
        <authorList>
            <person name="Ghosh W."/>
            <person name="George A."/>
            <person name="Agarwal A."/>
            <person name="Raj P."/>
            <person name="Alam M."/>
            <person name="Pyne P."/>
            <person name="Das Gupta S.K."/>
        </authorList>
    </citation>
    <scope>NUCLEOTIDE SEQUENCE [LARGE SCALE GENOMIC DNA]</scope>
    <source>
        <strain evidence="3 4">WT001</strain>
    </source>
</reference>
<dbReference type="PANTHER" id="PTHR30160">
    <property type="entry name" value="TETRAACYLDISACCHARIDE 4'-KINASE-RELATED"/>
    <property type="match status" value="1"/>
</dbReference>
<dbReference type="EMBL" id="CP003555">
    <property type="protein sequence ID" value="AFK61966.1"/>
    <property type="molecule type" value="Genomic_DNA"/>
</dbReference>
<dbReference type="GO" id="GO:0005829">
    <property type="term" value="C:cytosol"/>
    <property type="evidence" value="ECO:0007669"/>
    <property type="project" value="TreeGrafter"/>
</dbReference>
<name>I3UAC8_ADVKW</name>
<dbReference type="Pfam" id="PF01075">
    <property type="entry name" value="Glyco_transf_9"/>
    <property type="match status" value="1"/>
</dbReference>
<dbReference type="InterPro" id="IPR051199">
    <property type="entry name" value="LPS_LOS_Heptosyltrfase"/>
</dbReference>
<reference evidence="4" key="2">
    <citation type="journal article" date="2013" name="PLoS ONE">
        <title>Genome implosion elicits host-confinement in Alcaligenaceae: evidence from the comparative genomics of Tetrathiobacter kashmirensis, a pathogen in the making.</title>
        <authorList>
            <person name="Ghosh W."/>
            <person name="Alam M."/>
            <person name="Roy C."/>
            <person name="Pyne P."/>
            <person name="George A."/>
            <person name="Chakraborty R."/>
            <person name="Majumder S."/>
            <person name="Agarwal A."/>
            <person name="Chakraborty S."/>
            <person name="Majumdar S."/>
            <person name="Gupta S.K."/>
        </authorList>
    </citation>
    <scope>NUCLEOTIDE SEQUENCE [LARGE SCALE GENOMIC DNA]</scope>
    <source>
        <strain evidence="4">WT001</strain>
    </source>
</reference>
<dbReference type="InterPro" id="IPR002201">
    <property type="entry name" value="Glyco_trans_9"/>
</dbReference>
<sequence>MFVTRSADRVSLRAKLMLRNIDPDGDWIVAHCGATAASRRYPPEHYVEALRQLGNRAGQVILTGNEAEQAMTQQIAQQCADRVPCFDLAGTLTLGEFACLLEDASLLLSNNTGPVHIAAAVGTPVVDLYALTNPQHTPWMVPHRVLFHDVPCKYCYRSVCPQAHHNCLRLVAPETVCEAVTGLLADTRPRPQMRAVV</sequence>
<dbReference type="GO" id="GO:0009244">
    <property type="term" value="P:lipopolysaccharide core region biosynthetic process"/>
    <property type="evidence" value="ECO:0007669"/>
    <property type="project" value="TreeGrafter"/>
</dbReference>
<dbReference type="GO" id="GO:0008713">
    <property type="term" value="F:ADP-heptose-lipopolysaccharide heptosyltransferase activity"/>
    <property type="evidence" value="ECO:0007669"/>
    <property type="project" value="TreeGrafter"/>
</dbReference>
<dbReference type="AlphaFoldDB" id="I3UAC8"/>
<evidence type="ECO:0000313" key="4">
    <source>
        <dbReference type="Proteomes" id="UP000005267"/>
    </source>
</evidence>
<dbReference type="CDD" id="cd03789">
    <property type="entry name" value="GT9_LPS_heptosyltransferase"/>
    <property type="match status" value="1"/>
</dbReference>
<dbReference type="STRING" id="1036672.TKWG_07745"/>
<dbReference type="SUPFAM" id="SSF53756">
    <property type="entry name" value="UDP-Glycosyltransferase/glycogen phosphorylase"/>
    <property type="match status" value="1"/>
</dbReference>